<dbReference type="AlphaFoldDB" id="A0A9D3Z4E6"/>
<dbReference type="EMBL" id="JAIWYP010000014">
    <property type="protein sequence ID" value="KAH3710410.1"/>
    <property type="molecule type" value="Genomic_DNA"/>
</dbReference>
<proteinExistence type="predicted"/>
<evidence type="ECO:0000313" key="3">
    <source>
        <dbReference type="Proteomes" id="UP000828390"/>
    </source>
</evidence>
<accession>A0A9D3Z4E6</accession>
<protein>
    <recommendedName>
        <fullName evidence="1">DUF6729 domain-containing protein</fullName>
    </recommendedName>
</protein>
<sequence>MQQRTWKQQQPKLKEQHSEAHLKKQLHYLNDCKGFSDAMKSGLTVKITFEKPPTMAPVSKHRWLMQVYSQDVLLRLREKSSITSVFGEVLKIDYKEGH</sequence>
<reference evidence="2" key="2">
    <citation type="submission" date="2020-11" db="EMBL/GenBank/DDBJ databases">
        <authorList>
            <person name="McCartney M.A."/>
            <person name="Auch B."/>
            <person name="Kono T."/>
            <person name="Mallez S."/>
            <person name="Becker A."/>
            <person name="Gohl D.M."/>
            <person name="Silverstein K.A.T."/>
            <person name="Koren S."/>
            <person name="Bechman K.B."/>
            <person name="Herman A."/>
            <person name="Abrahante J.E."/>
            <person name="Garbe J."/>
        </authorList>
    </citation>
    <scope>NUCLEOTIDE SEQUENCE</scope>
    <source>
        <strain evidence="2">Duluth1</strain>
        <tissue evidence="2">Whole animal</tissue>
    </source>
</reference>
<feature type="domain" description="DUF6729" evidence="1">
    <location>
        <begin position="9"/>
        <end position="73"/>
    </location>
</feature>
<evidence type="ECO:0000259" key="1">
    <source>
        <dbReference type="Pfam" id="PF20499"/>
    </source>
</evidence>
<keyword evidence="3" id="KW-1185">Reference proteome</keyword>
<dbReference type="PANTHER" id="PTHR24401">
    <property type="entry name" value="SI:CH211-243P7.3-RELATED"/>
    <property type="match status" value="1"/>
</dbReference>
<evidence type="ECO:0000313" key="2">
    <source>
        <dbReference type="EMBL" id="KAH3710410.1"/>
    </source>
</evidence>
<dbReference type="InterPro" id="IPR046616">
    <property type="entry name" value="DUF6729"/>
</dbReference>
<name>A0A9D3Z4E6_DREPO</name>
<dbReference type="Pfam" id="PF20499">
    <property type="entry name" value="DUF6729"/>
    <property type="match status" value="1"/>
</dbReference>
<gene>
    <name evidence="2" type="ORF">DPMN_069890</name>
</gene>
<dbReference type="Proteomes" id="UP000828390">
    <property type="component" value="Unassembled WGS sequence"/>
</dbReference>
<dbReference type="PANTHER" id="PTHR24401:SF29">
    <property type="entry name" value="SI:CH211-243P7.3-RELATED"/>
    <property type="match status" value="1"/>
</dbReference>
<organism evidence="2 3">
    <name type="scientific">Dreissena polymorpha</name>
    <name type="common">Zebra mussel</name>
    <name type="synonym">Mytilus polymorpha</name>
    <dbReference type="NCBI Taxonomy" id="45954"/>
    <lineage>
        <taxon>Eukaryota</taxon>
        <taxon>Metazoa</taxon>
        <taxon>Spiralia</taxon>
        <taxon>Lophotrochozoa</taxon>
        <taxon>Mollusca</taxon>
        <taxon>Bivalvia</taxon>
        <taxon>Autobranchia</taxon>
        <taxon>Heteroconchia</taxon>
        <taxon>Euheterodonta</taxon>
        <taxon>Imparidentia</taxon>
        <taxon>Neoheterodontei</taxon>
        <taxon>Myida</taxon>
        <taxon>Dreissenoidea</taxon>
        <taxon>Dreissenidae</taxon>
        <taxon>Dreissena</taxon>
    </lineage>
</organism>
<comment type="caution">
    <text evidence="2">The sequence shown here is derived from an EMBL/GenBank/DDBJ whole genome shotgun (WGS) entry which is preliminary data.</text>
</comment>
<reference evidence="2" key="1">
    <citation type="journal article" date="2019" name="bioRxiv">
        <title>The Genome of the Zebra Mussel, Dreissena polymorpha: A Resource for Invasive Species Research.</title>
        <authorList>
            <person name="McCartney M.A."/>
            <person name="Auch B."/>
            <person name="Kono T."/>
            <person name="Mallez S."/>
            <person name="Zhang Y."/>
            <person name="Obille A."/>
            <person name="Becker A."/>
            <person name="Abrahante J.E."/>
            <person name="Garbe J."/>
            <person name="Badalamenti J.P."/>
            <person name="Herman A."/>
            <person name="Mangelson H."/>
            <person name="Liachko I."/>
            <person name="Sullivan S."/>
            <person name="Sone E.D."/>
            <person name="Koren S."/>
            <person name="Silverstein K.A.T."/>
            <person name="Beckman K.B."/>
            <person name="Gohl D.M."/>
        </authorList>
    </citation>
    <scope>NUCLEOTIDE SEQUENCE</scope>
    <source>
        <strain evidence="2">Duluth1</strain>
        <tissue evidence="2">Whole animal</tissue>
    </source>
</reference>